<feature type="domain" description="PAS" evidence="2">
    <location>
        <begin position="91"/>
        <end position="154"/>
    </location>
</feature>
<dbReference type="Pfam" id="PF08448">
    <property type="entry name" value="PAS_4"/>
    <property type="match status" value="1"/>
</dbReference>
<dbReference type="InterPro" id="IPR000700">
    <property type="entry name" value="PAS-assoc_C"/>
</dbReference>
<dbReference type="InterPro" id="IPR013656">
    <property type="entry name" value="PAS_4"/>
</dbReference>
<proteinExistence type="predicted"/>
<feature type="compositionally biased region" description="Basic and acidic residues" evidence="1">
    <location>
        <begin position="144"/>
        <end position="154"/>
    </location>
</feature>
<evidence type="ECO:0000259" key="2">
    <source>
        <dbReference type="PROSITE" id="PS50112"/>
    </source>
</evidence>
<accession>A0ABQ3V880</accession>
<dbReference type="PROSITE" id="PS50112">
    <property type="entry name" value="PAS"/>
    <property type="match status" value="1"/>
</dbReference>
<dbReference type="InterPro" id="IPR035965">
    <property type="entry name" value="PAS-like_dom_sf"/>
</dbReference>
<dbReference type="PROSITE" id="PS50113">
    <property type="entry name" value="PAC"/>
    <property type="match status" value="1"/>
</dbReference>
<sequence length="154" mass="17682">MAEARVRREEVIGQPLAEARWWSCAPASQEQLCAAIARASRGETVRFETLVQFREGLDRHQDVEITPHKDADHHIAYLVYVGIDITARKRAEAEIHALIDAIPQLVWTGWPDGSQDSCNQRWRDYTGLNTEEAQEGEGWMQYTHPEDQQRVLET</sequence>
<dbReference type="Pfam" id="PF08447">
    <property type="entry name" value="PAS_3"/>
    <property type="match status" value="1"/>
</dbReference>
<feature type="domain" description="PAC" evidence="3">
    <location>
        <begin position="45"/>
        <end position="97"/>
    </location>
</feature>
<comment type="caution">
    <text evidence="4">The sequence shown here is derived from an EMBL/GenBank/DDBJ whole genome shotgun (WGS) entry which is preliminary data.</text>
</comment>
<dbReference type="InterPro" id="IPR013655">
    <property type="entry name" value="PAS_fold_3"/>
</dbReference>
<gene>
    <name evidence="4" type="ORF">KSB_92220</name>
</gene>
<name>A0ABQ3V880_9CHLR</name>
<evidence type="ECO:0008006" key="6">
    <source>
        <dbReference type="Google" id="ProtNLM"/>
    </source>
</evidence>
<dbReference type="CDD" id="cd00130">
    <property type="entry name" value="PAS"/>
    <property type="match status" value="1"/>
</dbReference>
<evidence type="ECO:0000256" key="1">
    <source>
        <dbReference type="SAM" id="MobiDB-lite"/>
    </source>
</evidence>
<organism evidence="4 5">
    <name type="scientific">Ktedonobacter robiniae</name>
    <dbReference type="NCBI Taxonomy" id="2778365"/>
    <lineage>
        <taxon>Bacteria</taxon>
        <taxon>Bacillati</taxon>
        <taxon>Chloroflexota</taxon>
        <taxon>Ktedonobacteria</taxon>
        <taxon>Ktedonobacterales</taxon>
        <taxon>Ktedonobacteraceae</taxon>
        <taxon>Ktedonobacter</taxon>
    </lineage>
</organism>
<evidence type="ECO:0000313" key="5">
    <source>
        <dbReference type="Proteomes" id="UP000654345"/>
    </source>
</evidence>
<evidence type="ECO:0000313" key="4">
    <source>
        <dbReference type="EMBL" id="GHO60747.1"/>
    </source>
</evidence>
<dbReference type="Proteomes" id="UP000654345">
    <property type="component" value="Unassembled WGS sequence"/>
</dbReference>
<protein>
    <recommendedName>
        <fullName evidence="6">PAS domain-containing protein</fullName>
    </recommendedName>
</protein>
<dbReference type="Gene3D" id="3.30.450.20">
    <property type="entry name" value="PAS domain"/>
    <property type="match status" value="2"/>
</dbReference>
<dbReference type="NCBIfam" id="TIGR00229">
    <property type="entry name" value="sensory_box"/>
    <property type="match status" value="1"/>
</dbReference>
<feature type="region of interest" description="Disordered" evidence="1">
    <location>
        <begin position="132"/>
        <end position="154"/>
    </location>
</feature>
<dbReference type="EMBL" id="BNJG01000006">
    <property type="protein sequence ID" value="GHO60747.1"/>
    <property type="molecule type" value="Genomic_DNA"/>
</dbReference>
<keyword evidence="5" id="KW-1185">Reference proteome</keyword>
<reference evidence="4 5" key="1">
    <citation type="journal article" date="2021" name="Int. J. Syst. Evol. Microbiol.">
        <title>Reticulibacter mediterranei gen. nov., sp. nov., within the new family Reticulibacteraceae fam. nov., and Ktedonospora formicarum gen. nov., sp. nov., Ktedonobacter robiniae sp. nov., Dictyobacter formicarum sp. nov. and Dictyobacter arantiisoli sp. nov., belonging to the class Ktedonobacteria.</title>
        <authorList>
            <person name="Yabe S."/>
            <person name="Zheng Y."/>
            <person name="Wang C.M."/>
            <person name="Sakai Y."/>
            <person name="Abe K."/>
            <person name="Yokota A."/>
            <person name="Donadio S."/>
            <person name="Cavaletti L."/>
            <person name="Monciardini P."/>
        </authorList>
    </citation>
    <scope>NUCLEOTIDE SEQUENCE [LARGE SCALE GENOMIC DNA]</scope>
    <source>
        <strain evidence="4 5">SOSP1-30</strain>
    </source>
</reference>
<evidence type="ECO:0000259" key="3">
    <source>
        <dbReference type="PROSITE" id="PS50113"/>
    </source>
</evidence>
<dbReference type="InterPro" id="IPR000014">
    <property type="entry name" value="PAS"/>
</dbReference>
<dbReference type="SUPFAM" id="SSF55785">
    <property type="entry name" value="PYP-like sensor domain (PAS domain)"/>
    <property type="match status" value="2"/>
</dbReference>